<dbReference type="Gene3D" id="3.40.50.720">
    <property type="entry name" value="NAD(P)-binding Rossmann-like Domain"/>
    <property type="match status" value="1"/>
</dbReference>
<dbReference type="InterPro" id="IPR045886">
    <property type="entry name" value="ThiF/MoeB/HesA"/>
</dbReference>
<evidence type="ECO:0000313" key="4">
    <source>
        <dbReference type="Proteomes" id="UP000652681"/>
    </source>
</evidence>
<dbReference type="SUPFAM" id="SSF69572">
    <property type="entry name" value="Activating enzymes of the ubiquitin-like proteins"/>
    <property type="match status" value="1"/>
</dbReference>
<keyword evidence="4" id="KW-1185">Reference proteome</keyword>
<feature type="transmembrane region" description="Helical" evidence="1">
    <location>
        <begin position="12"/>
        <end position="31"/>
    </location>
</feature>
<dbReference type="PANTHER" id="PTHR43267:SF1">
    <property type="entry name" value="TRNA THREONYLCARBAMOYLADENOSINE DEHYDRATASE"/>
    <property type="match status" value="1"/>
</dbReference>
<proteinExistence type="predicted"/>
<dbReference type="GO" id="GO:0061504">
    <property type="term" value="P:cyclic threonylcarbamoyladenosine biosynthetic process"/>
    <property type="evidence" value="ECO:0007669"/>
    <property type="project" value="TreeGrafter"/>
</dbReference>
<keyword evidence="1" id="KW-0472">Membrane</keyword>
<organism evidence="3 4">
    <name type="scientific">Taishania pollutisoli</name>
    <dbReference type="NCBI Taxonomy" id="2766479"/>
    <lineage>
        <taxon>Bacteria</taxon>
        <taxon>Pseudomonadati</taxon>
        <taxon>Bacteroidota</taxon>
        <taxon>Flavobacteriia</taxon>
        <taxon>Flavobacteriales</taxon>
        <taxon>Crocinitomicaceae</taxon>
        <taxon>Taishania</taxon>
    </lineage>
</organism>
<name>A0A8J6P9V5_9FLAO</name>
<sequence length="230" mass="25615">MGKEPIERLKKAHVLIVGLGGIGSFAGEFIARAGVGKMTIIDGDVFDPTNKNRQLTALDSTIGRNKAVVLAERIKDINPDIELNVVQEFVLPERVWQLLEEYKPDYVMDCIDSVTPKLEWITACLRLKIRIISHLGAGGKMDPAAVKVARLTGTYNCKLAAHLKKRLKRQGVDFRRVRAVFSSELQRKDSLKMTDGSNYKKSFYGTASYIPGLFGLMGAAEVIRYLSKED</sequence>
<keyword evidence="1" id="KW-0812">Transmembrane</keyword>
<evidence type="ECO:0000259" key="2">
    <source>
        <dbReference type="Pfam" id="PF00899"/>
    </source>
</evidence>
<dbReference type="RefSeq" id="WP_163492586.1">
    <property type="nucleotide sequence ID" value="NZ_JACVEL010000006.1"/>
</dbReference>
<dbReference type="EMBL" id="JACVEL010000006">
    <property type="protein sequence ID" value="MBC9812946.1"/>
    <property type="molecule type" value="Genomic_DNA"/>
</dbReference>
<reference evidence="3" key="1">
    <citation type="submission" date="2020-09" db="EMBL/GenBank/DDBJ databases">
        <title>Taishania pollutisoli gen. nov., sp. nov., Isolated from Tetrabromobisphenol A-Contaminated Soil.</title>
        <authorList>
            <person name="Chen Q."/>
        </authorList>
    </citation>
    <scope>NUCLEOTIDE SEQUENCE</scope>
    <source>
        <strain evidence="3">CZZ-1</strain>
    </source>
</reference>
<dbReference type="InterPro" id="IPR035985">
    <property type="entry name" value="Ubiquitin-activating_enz"/>
</dbReference>
<feature type="domain" description="THIF-type NAD/FAD binding fold" evidence="2">
    <location>
        <begin position="2"/>
        <end position="229"/>
    </location>
</feature>
<dbReference type="Proteomes" id="UP000652681">
    <property type="component" value="Unassembled WGS sequence"/>
</dbReference>
<keyword evidence="1" id="KW-1133">Transmembrane helix</keyword>
<dbReference type="InterPro" id="IPR000594">
    <property type="entry name" value="ThiF_NAD_FAD-bd"/>
</dbReference>
<comment type="caution">
    <text evidence="3">The sequence shown here is derived from an EMBL/GenBank/DDBJ whole genome shotgun (WGS) entry which is preliminary data.</text>
</comment>
<dbReference type="GO" id="GO:0061503">
    <property type="term" value="F:tRNA threonylcarbamoyladenosine dehydratase"/>
    <property type="evidence" value="ECO:0007669"/>
    <property type="project" value="TreeGrafter"/>
</dbReference>
<dbReference type="GO" id="GO:0008641">
    <property type="term" value="F:ubiquitin-like modifier activating enzyme activity"/>
    <property type="evidence" value="ECO:0007669"/>
    <property type="project" value="InterPro"/>
</dbReference>
<dbReference type="PANTHER" id="PTHR43267">
    <property type="entry name" value="TRNA THREONYLCARBAMOYLADENOSINE DEHYDRATASE"/>
    <property type="match status" value="1"/>
</dbReference>
<protein>
    <submittedName>
        <fullName evidence="3">tRNA threonylcarbamoyladenosine dehydratase</fullName>
    </submittedName>
</protein>
<evidence type="ECO:0000256" key="1">
    <source>
        <dbReference type="SAM" id="Phobius"/>
    </source>
</evidence>
<dbReference type="Pfam" id="PF00899">
    <property type="entry name" value="ThiF"/>
    <property type="match status" value="1"/>
</dbReference>
<accession>A0A8J6P9V5</accession>
<dbReference type="CDD" id="cd00755">
    <property type="entry name" value="YgdL_like"/>
    <property type="match status" value="1"/>
</dbReference>
<dbReference type="AlphaFoldDB" id="A0A8J6P9V5"/>
<gene>
    <name evidence="3" type="ORF">H9Y05_10740</name>
</gene>
<evidence type="ECO:0000313" key="3">
    <source>
        <dbReference type="EMBL" id="MBC9812946.1"/>
    </source>
</evidence>